<dbReference type="InterPro" id="IPR013087">
    <property type="entry name" value="Znf_C2H2_type"/>
</dbReference>
<dbReference type="InterPro" id="IPR036236">
    <property type="entry name" value="Znf_C2H2_sf"/>
</dbReference>
<reference evidence="14" key="3">
    <citation type="submission" date="2025-09" db="UniProtKB">
        <authorList>
            <consortium name="Ensembl"/>
        </authorList>
    </citation>
    <scope>IDENTIFICATION</scope>
</reference>
<evidence type="ECO:0000256" key="10">
    <source>
        <dbReference type="ARBA" id="ARBA00023242"/>
    </source>
</evidence>
<dbReference type="GO" id="GO:0006357">
    <property type="term" value="P:regulation of transcription by RNA polymerase II"/>
    <property type="evidence" value="ECO:0007669"/>
    <property type="project" value="TreeGrafter"/>
</dbReference>
<dbReference type="Pfam" id="PF00096">
    <property type="entry name" value="zf-C2H2"/>
    <property type="match status" value="4"/>
</dbReference>
<evidence type="ECO:0000256" key="8">
    <source>
        <dbReference type="ARBA" id="ARBA00023125"/>
    </source>
</evidence>
<evidence type="ECO:0000256" key="9">
    <source>
        <dbReference type="ARBA" id="ARBA00023163"/>
    </source>
</evidence>
<keyword evidence="10" id="KW-0539">Nucleus</keyword>
<evidence type="ECO:0000256" key="7">
    <source>
        <dbReference type="ARBA" id="ARBA00023015"/>
    </source>
</evidence>
<dbReference type="FunFam" id="3.30.160.60:FF:001480">
    <property type="entry name" value="Si:cabz01071911.3"/>
    <property type="match status" value="2"/>
</dbReference>
<evidence type="ECO:0000259" key="13">
    <source>
        <dbReference type="PROSITE" id="PS50157"/>
    </source>
</evidence>
<keyword evidence="15" id="KW-1185">Reference proteome</keyword>
<dbReference type="InParanoid" id="A0A671UM83"/>
<dbReference type="FunFam" id="3.30.160.60:FF:001235">
    <property type="entry name" value="Si:ch211-119o8.6"/>
    <property type="match status" value="1"/>
</dbReference>
<dbReference type="PROSITE" id="PS00028">
    <property type="entry name" value="ZINC_FINGER_C2H2_1"/>
    <property type="match status" value="5"/>
</dbReference>
<evidence type="ECO:0000256" key="11">
    <source>
        <dbReference type="PROSITE-ProRule" id="PRU00042"/>
    </source>
</evidence>
<dbReference type="PANTHER" id="PTHR24390">
    <property type="entry name" value="ZINC FINGER PROTEIN"/>
    <property type="match status" value="1"/>
</dbReference>
<dbReference type="GO" id="GO:0008270">
    <property type="term" value="F:zinc ion binding"/>
    <property type="evidence" value="ECO:0007669"/>
    <property type="project" value="UniProtKB-KW"/>
</dbReference>
<evidence type="ECO:0000256" key="4">
    <source>
        <dbReference type="ARBA" id="ARBA00022737"/>
    </source>
</evidence>
<sequence length="458" mass="50653">MLDTGLSVSTEGKLAPKSAAPSVNKLASGGSVHTAGGDHPACCEPGRPQQQRRRQSSLAVNNPEVVVEGGPTMDSPQSIEYVGLKVSVARLTDWSSGLDQEDPPEVPHIKEEQEELWTRQDAEQLQALEEADIINFTVKSEEDDEEKPPSSQLHQGPTEADVEDCGGAEPAWNFNPEGLLEPFTQDKTSDSSEPDSFTSDDLRTSSGPPSGLHCLKNSGRNTGEKSISCSECDKKFSFNSQLKKHMITHTGEKPFSCSVCSKRFNQKIHLTRHMALHTGETRYSCSVCGKRFICSGHEGDQQGHARIHSEEKCFSCSVCKKSFQWRGNLVTHMRIHTGEKPFSCSVCGRRFAAESSLPRHFRIHTGEKPFTCSVCKKTFSDRSVLSKHMRVHTGEKPSHLMTLSKLSRSKPNSLIHLFTETQLFPYEQNLVTVERKNCPEQEETSSRTGLDCGSSALF</sequence>
<feature type="domain" description="C2H2-type" evidence="13">
    <location>
        <begin position="342"/>
        <end position="369"/>
    </location>
</feature>
<dbReference type="Ensembl" id="ENSSAUT00010014627.1">
    <property type="protein sequence ID" value="ENSSAUP00010013759.1"/>
    <property type="gene ID" value="ENSSAUG00010006497.1"/>
</dbReference>
<feature type="compositionally biased region" description="Polar residues" evidence="12">
    <location>
        <begin position="1"/>
        <end position="10"/>
    </location>
</feature>
<keyword evidence="7" id="KW-0805">Transcription regulation</keyword>
<dbReference type="GO" id="GO:0000978">
    <property type="term" value="F:RNA polymerase II cis-regulatory region sequence-specific DNA binding"/>
    <property type="evidence" value="ECO:0007669"/>
    <property type="project" value="TreeGrafter"/>
</dbReference>
<evidence type="ECO:0000256" key="12">
    <source>
        <dbReference type="SAM" id="MobiDB-lite"/>
    </source>
</evidence>
<dbReference type="SMART" id="SM00355">
    <property type="entry name" value="ZnF_C2H2"/>
    <property type="match status" value="6"/>
</dbReference>
<dbReference type="GO" id="GO:0003700">
    <property type="term" value="F:DNA-binding transcription factor activity"/>
    <property type="evidence" value="ECO:0007669"/>
    <property type="project" value="TreeGrafter"/>
</dbReference>
<accession>A0A671UM83</accession>
<dbReference type="SUPFAM" id="SSF57667">
    <property type="entry name" value="beta-beta-alpha zinc fingers"/>
    <property type="match status" value="3"/>
</dbReference>
<reference evidence="14" key="1">
    <citation type="submission" date="2021-04" db="EMBL/GenBank/DDBJ databases">
        <authorList>
            <consortium name="Wellcome Sanger Institute Data Sharing"/>
        </authorList>
    </citation>
    <scope>NUCLEOTIDE SEQUENCE [LARGE SCALE GENOMIC DNA]</scope>
</reference>
<dbReference type="Gene3D" id="3.30.160.60">
    <property type="entry name" value="Classic Zinc Finger"/>
    <property type="match status" value="6"/>
</dbReference>
<keyword evidence="8" id="KW-0238">DNA-binding</keyword>
<dbReference type="AlphaFoldDB" id="A0A671UM83"/>
<feature type="region of interest" description="Disordered" evidence="12">
    <location>
        <begin position="437"/>
        <end position="458"/>
    </location>
</feature>
<feature type="domain" description="C2H2-type" evidence="13">
    <location>
        <begin position="314"/>
        <end position="341"/>
    </location>
</feature>
<dbReference type="FunFam" id="3.30.160.60:FF:002343">
    <property type="entry name" value="Zinc finger protein 33A"/>
    <property type="match status" value="1"/>
</dbReference>
<evidence type="ECO:0000313" key="15">
    <source>
        <dbReference type="Proteomes" id="UP000472265"/>
    </source>
</evidence>
<evidence type="ECO:0000256" key="5">
    <source>
        <dbReference type="ARBA" id="ARBA00022771"/>
    </source>
</evidence>
<keyword evidence="3" id="KW-0479">Metal-binding</keyword>
<name>A0A671UM83_SPAAU</name>
<keyword evidence="9" id="KW-0804">Transcription</keyword>
<evidence type="ECO:0000313" key="14">
    <source>
        <dbReference type="Ensembl" id="ENSSAUP00010013759.1"/>
    </source>
</evidence>
<feature type="domain" description="C2H2-type" evidence="13">
    <location>
        <begin position="283"/>
        <end position="313"/>
    </location>
</feature>
<keyword evidence="4" id="KW-0677">Repeat</keyword>
<keyword evidence="5 11" id="KW-0863">Zinc-finger</keyword>
<evidence type="ECO:0000256" key="6">
    <source>
        <dbReference type="ARBA" id="ARBA00022833"/>
    </source>
</evidence>
<feature type="region of interest" description="Disordered" evidence="12">
    <location>
        <begin position="1"/>
        <end position="75"/>
    </location>
</feature>
<comment type="similarity">
    <text evidence="2">Belongs to the krueppel C2H2-type zinc-finger protein family.</text>
</comment>
<dbReference type="FunFam" id="3.30.160.60:FF:000478">
    <property type="entry name" value="Zinc finger protein 133"/>
    <property type="match status" value="1"/>
</dbReference>
<dbReference type="PROSITE" id="PS50157">
    <property type="entry name" value="ZINC_FINGER_C2H2_2"/>
    <property type="match status" value="6"/>
</dbReference>
<feature type="compositionally biased region" description="Polar residues" evidence="12">
    <location>
        <begin position="194"/>
        <end position="208"/>
    </location>
</feature>
<comment type="subcellular location">
    <subcellularLocation>
        <location evidence="1">Nucleus</location>
    </subcellularLocation>
</comment>
<evidence type="ECO:0000256" key="1">
    <source>
        <dbReference type="ARBA" id="ARBA00004123"/>
    </source>
</evidence>
<evidence type="ECO:0000256" key="2">
    <source>
        <dbReference type="ARBA" id="ARBA00006991"/>
    </source>
</evidence>
<dbReference type="PANTHER" id="PTHR24390:SF244">
    <property type="entry name" value="LD33778P-RELATED"/>
    <property type="match status" value="1"/>
</dbReference>
<protein>
    <recommendedName>
        <fullName evidence="13">C2H2-type domain-containing protein</fullName>
    </recommendedName>
</protein>
<dbReference type="GeneTree" id="ENSGT01150000286958"/>
<dbReference type="Proteomes" id="UP000472265">
    <property type="component" value="Chromosome 24"/>
</dbReference>
<evidence type="ECO:0000256" key="3">
    <source>
        <dbReference type="ARBA" id="ARBA00022723"/>
    </source>
</evidence>
<keyword evidence="6" id="KW-0862">Zinc</keyword>
<proteinExistence type="inferred from homology"/>
<organism evidence="14 15">
    <name type="scientific">Sparus aurata</name>
    <name type="common">Gilthead sea bream</name>
    <dbReference type="NCBI Taxonomy" id="8175"/>
    <lineage>
        <taxon>Eukaryota</taxon>
        <taxon>Metazoa</taxon>
        <taxon>Chordata</taxon>
        <taxon>Craniata</taxon>
        <taxon>Vertebrata</taxon>
        <taxon>Euteleostomi</taxon>
        <taxon>Actinopterygii</taxon>
        <taxon>Neopterygii</taxon>
        <taxon>Teleostei</taxon>
        <taxon>Neoteleostei</taxon>
        <taxon>Acanthomorphata</taxon>
        <taxon>Eupercaria</taxon>
        <taxon>Spariformes</taxon>
        <taxon>Sparidae</taxon>
        <taxon>Sparus</taxon>
    </lineage>
</organism>
<dbReference type="OMA" id="THHIKDE"/>
<feature type="region of interest" description="Disordered" evidence="12">
    <location>
        <begin position="139"/>
        <end position="226"/>
    </location>
</feature>
<dbReference type="GO" id="GO:0005634">
    <property type="term" value="C:nucleus"/>
    <property type="evidence" value="ECO:0007669"/>
    <property type="project" value="UniProtKB-SubCell"/>
</dbReference>
<feature type="domain" description="C2H2-type" evidence="13">
    <location>
        <begin position="255"/>
        <end position="282"/>
    </location>
</feature>
<feature type="domain" description="C2H2-type" evidence="13">
    <location>
        <begin position="227"/>
        <end position="254"/>
    </location>
</feature>
<reference evidence="14" key="2">
    <citation type="submission" date="2025-08" db="UniProtKB">
        <authorList>
            <consortium name="Ensembl"/>
        </authorList>
    </citation>
    <scope>IDENTIFICATION</scope>
</reference>
<feature type="domain" description="C2H2-type" evidence="13">
    <location>
        <begin position="370"/>
        <end position="397"/>
    </location>
</feature>